<protein>
    <submittedName>
        <fullName evidence="5">1-acyl-sn-glycerol-3-phosphate acyltransferases</fullName>
    </submittedName>
</protein>
<sequence length="181" mass="20709">MIQSIAKFIYFKIMGWKLVGEFPKVDKCVFIVVPHTSYADFFLGILIRAVWQEEINFIGKESLFKPPLGWYLRWVGGAPIVRNKNSDTVAAIAAIFKTKDKFRLALSPEGTRKKVDEWKTGFYYIAKSAKVPIVMVAFDFGRKQVKMSEPHFTTDDKDADFALYKAFFKGVVGKIPEKSYS</sequence>
<name>A0A1W2A4U9_9FLAO</name>
<dbReference type="Proteomes" id="UP000192360">
    <property type="component" value="Unassembled WGS sequence"/>
</dbReference>
<evidence type="ECO:0000313" key="5">
    <source>
        <dbReference type="EMBL" id="SMC55749.1"/>
    </source>
</evidence>
<dbReference type="AlphaFoldDB" id="A0A1W2A4U9"/>
<gene>
    <name evidence="5" type="ORF">SAMN05660703_1834</name>
</gene>
<dbReference type="PANTHER" id="PTHR10434:SF9">
    <property type="entry name" value="PHOSPHOLIPID_GLYCEROL ACYLTRANSFERASE DOMAIN-CONTAINING PROTEIN"/>
    <property type="match status" value="1"/>
</dbReference>
<evidence type="ECO:0000256" key="3">
    <source>
        <dbReference type="ARBA" id="ARBA00023315"/>
    </source>
</evidence>
<organism evidence="5 6">
    <name type="scientific">Cellulophaga tyrosinoxydans</name>
    <dbReference type="NCBI Taxonomy" id="504486"/>
    <lineage>
        <taxon>Bacteria</taxon>
        <taxon>Pseudomonadati</taxon>
        <taxon>Bacteroidota</taxon>
        <taxon>Flavobacteriia</taxon>
        <taxon>Flavobacteriales</taxon>
        <taxon>Flavobacteriaceae</taxon>
        <taxon>Cellulophaga</taxon>
    </lineage>
</organism>
<keyword evidence="3 5" id="KW-0012">Acyltransferase</keyword>
<dbReference type="GO" id="GO:0006654">
    <property type="term" value="P:phosphatidic acid biosynthetic process"/>
    <property type="evidence" value="ECO:0007669"/>
    <property type="project" value="TreeGrafter"/>
</dbReference>
<reference evidence="5 6" key="1">
    <citation type="submission" date="2017-04" db="EMBL/GenBank/DDBJ databases">
        <authorList>
            <person name="Afonso C.L."/>
            <person name="Miller P.J."/>
            <person name="Scott M.A."/>
            <person name="Spackman E."/>
            <person name="Goraichik I."/>
            <person name="Dimitrov K.M."/>
            <person name="Suarez D.L."/>
            <person name="Swayne D.E."/>
        </authorList>
    </citation>
    <scope>NUCLEOTIDE SEQUENCE [LARGE SCALE GENOMIC DNA]</scope>
    <source>
        <strain evidence="5 6">DSM 21164</strain>
    </source>
</reference>
<dbReference type="InterPro" id="IPR002123">
    <property type="entry name" value="Plipid/glycerol_acylTrfase"/>
</dbReference>
<keyword evidence="6" id="KW-1185">Reference proteome</keyword>
<dbReference type="SMART" id="SM00563">
    <property type="entry name" value="PlsC"/>
    <property type="match status" value="1"/>
</dbReference>
<evidence type="ECO:0000259" key="4">
    <source>
        <dbReference type="SMART" id="SM00563"/>
    </source>
</evidence>
<keyword evidence="2 5" id="KW-0808">Transferase</keyword>
<evidence type="ECO:0000256" key="1">
    <source>
        <dbReference type="ARBA" id="ARBA00005189"/>
    </source>
</evidence>
<dbReference type="Pfam" id="PF01553">
    <property type="entry name" value="Acyltransferase"/>
    <property type="match status" value="1"/>
</dbReference>
<proteinExistence type="predicted"/>
<dbReference type="GO" id="GO:0003841">
    <property type="term" value="F:1-acylglycerol-3-phosphate O-acyltransferase activity"/>
    <property type="evidence" value="ECO:0007669"/>
    <property type="project" value="TreeGrafter"/>
</dbReference>
<evidence type="ECO:0000256" key="2">
    <source>
        <dbReference type="ARBA" id="ARBA00022679"/>
    </source>
</evidence>
<dbReference type="SUPFAM" id="SSF69593">
    <property type="entry name" value="Glycerol-3-phosphate (1)-acyltransferase"/>
    <property type="match status" value="1"/>
</dbReference>
<dbReference type="EMBL" id="FWXO01000002">
    <property type="protein sequence ID" value="SMC55749.1"/>
    <property type="molecule type" value="Genomic_DNA"/>
</dbReference>
<comment type="pathway">
    <text evidence="1">Lipid metabolism.</text>
</comment>
<accession>A0A1W2A4U9</accession>
<dbReference type="PANTHER" id="PTHR10434">
    <property type="entry name" value="1-ACYL-SN-GLYCEROL-3-PHOSPHATE ACYLTRANSFERASE"/>
    <property type="match status" value="1"/>
</dbReference>
<evidence type="ECO:0000313" key="6">
    <source>
        <dbReference type="Proteomes" id="UP000192360"/>
    </source>
</evidence>
<feature type="domain" description="Phospholipid/glycerol acyltransferase" evidence="4">
    <location>
        <begin position="29"/>
        <end position="141"/>
    </location>
</feature>
<dbReference type="STRING" id="504486.SAMN05660703_1834"/>